<protein>
    <submittedName>
        <fullName evidence="2">Uncharacterized protein LOC108672118 isoform X1</fullName>
    </submittedName>
</protein>
<dbReference type="SUPFAM" id="SSF56436">
    <property type="entry name" value="C-type lectin-like"/>
    <property type="match status" value="1"/>
</dbReference>
<gene>
    <name evidence="2" type="primary">LOC108672118</name>
</gene>
<evidence type="ECO:0000313" key="1">
    <source>
        <dbReference type="Proteomes" id="UP000694843"/>
    </source>
</evidence>
<dbReference type="Proteomes" id="UP000694843">
    <property type="component" value="Unplaced"/>
</dbReference>
<dbReference type="AlphaFoldDB" id="A0A8B7NNG5"/>
<dbReference type="KEGG" id="hazt:108672118"/>
<reference evidence="2" key="1">
    <citation type="submission" date="2025-08" db="UniProtKB">
        <authorList>
            <consortium name="RefSeq"/>
        </authorList>
    </citation>
    <scope>IDENTIFICATION</scope>
    <source>
        <tissue evidence="2">Whole organism</tissue>
    </source>
</reference>
<proteinExistence type="predicted"/>
<dbReference type="InterPro" id="IPR016187">
    <property type="entry name" value="CTDL_fold"/>
</dbReference>
<accession>A0A8B7NNG5</accession>
<name>A0A8B7NNG5_HYAAZ</name>
<organism evidence="1 2">
    <name type="scientific">Hyalella azteca</name>
    <name type="common">Amphipod</name>
    <dbReference type="NCBI Taxonomy" id="294128"/>
    <lineage>
        <taxon>Eukaryota</taxon>
        <taxon>Metazoa</taxon>
        <taxon>Ecdysozoa</taxon>
        <taxon>Arthropoda</taxon>
        <taxon>Crustacea</taxon>
        <taxon>Multicrustacea</taxon>
        <taxon>Malacostraca</taxon>
        <taxon>Eumalacostraca</taxon>
        <taxon>Peracarida</taxon>
        <taxon>Amphipoda</taxon>
        <taxon>Senticaudata</taxon>
        <taxon>Talitrida</taxon>
        <taxon>Talitroidea</taxon>
        <taxon>Hyalellidae</taxon>
        <taxon>Hyalella</taxon>
    </lineage>
</organism>
<evidence type="ECO:0000313" key="2">
    <source>
        <dbReference type="RefSeq" id="XP_018015234.1"/>
    </source>
</evidence>
<dbReference type="InterPro" id="IPR016186">
    <property type="entry name" value="C-type_lectin-like/link_sf"/>
</dbReference>
<dbReference type="Gene3D" id="3.10.100.10">
    <property type="entry name" value="Mannose-Binding Protein A, subunit A"/>
    <property type="match status" value="1"/>
</dbReference>
<keyword evidence="1" id="KW-1185">Reference proteome</keyword>
<dbReference type="GeneID" id="108672118"/>
<sequence>MFKYSGSTCKVAVKGLYDPSKPSCTGETVYVLSNTTTACFTSLGAFLDGERITTDGNCTSSCAAGSVVGEGGTVLTDLQEETLQCCKNTKSPCVHFCCSNGGTYPDCGSPGSTVRKEYFCDAVAVCVYHGLLLAQIDTPAKLTDILDIISQQDPAATQFWVNVRKISGTWVNIPSNTPVAAGDWATPPVDGECAYVDISANNRLKTAPCDGEKRAFPCVDPTNSLPVC</sequence>
<dbReference type="CDD" id="cd00037">
    <property type="entry name" value="CLECT"/>
    <property type="match status" value="1"/>
</dbReference>
<dbReference type="RefSeq" id="XP_018015234.1">
    <property type="nucleotide sequence ID" value="XM_018159745.2"/>
</dbReference>